<organism evidence="2 3">
    <name type="scientific">Methylobacterium oryzae CBMB20</name>
    <dbReference type="NCBI Taxonomy" id="693986"/>
    <lineage>
        <taxon>Bacteria</taxon>
        <taxon>Pseudomonadati</taxon>
        <taxon>Pseudomonadota</taxon>
        <taxon>Alphaproteobacteria</taxon>
        <taxon>Hyphomicrobiales</taxon>
        <taxon>Methylobacteriaceae</taxon>
        <taxon>Methylobacterium</taxon>
    </lineage>
</organism>
<dbReference type="PANTHER" id="PTHR43664">
    <property type="entry name" value="MONOAMINE OXIDASE-RELATED"/>
    <property type="match status" value="1"/>
</dbReference>
<dbReference type="AlphaFoldDB" id="A0A089NXA5"/>
<dbReference type="eggNOG" id="COG2030">
    <property type="taxonomic scope" value="Bacteria"/>
</dbReference>
<evidence type="ECO:0000313" key="3">
    <source>
        <dbReference type="Proteomes" id="UP000029492"/>
    </source>
</evidence>
<proteinExistence type="predicted"/>
<dbReference type="PANTHER" id="PTHR43664:SF1">
    <property type="entry name" value="BETA-METHYLMALYL-COA DEHYDRATASE"/>
    <property type="match status" value="1"/>
</dbReference>
<accession>A0A089NXA5</accession>
<dbReference type="InterPro" id="IPR029069">
    <property type="entry name" value="HotDog_dom_sf"/>
</dbReference>
<protein>
    <submittedName>
        <fullName evidence="2">MaoC domain protein dehydratase</fullName>
    </submittedName>
</protein>
<evidence type="ECO:0000259" key="1">
    <source>
        <dbReference type="Pfam" id="PF01575"/>
    </source>
</evidence>
<sequence>MPDPALEDFAVGDVIVGAPLTVTRDAIVGFAQAFDFQPFHLDEAAAEGTFAGRLIGSGWHTAALGMRLLQQGPFKGGSSLGAPGIDELRWLAPVLPGDALTLTFRVVGLRDSASKPGLGFVTAEVALGNPRGETVLTQRFTFMLARRGTDPLPPRPVEIGVPGPVAEPEDAEILPFLRDAEIGAVRELGAYPFTAEAIIAFAEAYDPQAFHLDHAAAKRSHFGGLCASGWHTAAAYMNRMLTTRARDAAYTATRGPVPEAGPSPGFKNLRWLKPVYAGDTVRFSAKLTDKRASASRPGWGLAFARNTGVNQRGEPVFVFDSAVFHRWEP</sequence>
<reference evidence="2 3" key="1">
    <citation type="journal article" date="2014" name="PLoS ONE">
        <title>Genome Information of Methylobacterium oryzae, a Plant-Probiotic Methylotroph in the Phyllosphere.</title>
        <authorList>
            <person name="Kwak M.J."/>
            <person name="Jeong H."/>
            <person name="Madhaiyan M."/>
            <person name="Lee Y."/>
            <person name="Sa T.M."/>
            <person name="Oh T.K."/>
            <person name="Kim J.F."/>
        </authorList>
    </citation>
    <scope>NUCLEOTIDE SEQUENCE [LARGE SCALE GENOMIC DNA]</scope>
    <source>
        <strain evidence="2 3">CBMB20</strain>
    </source>
</reference>
<name>A0A089NXA5_9HYPH</name>
<dbReference type="EMBL" id="CP003811">
    <property type="protein sequence ID" value="AIQ92581.1"/>
    <property type="molecule type" value="Genomic_DNA"/>
</dbReference>
<dbReference type="InterPro" id="IPR052342">
    <property type="entry name" value="MCH/BMMD"/>
</dbReference>
<dbReference type="KEGG" id="mor:MOC_4826"/>
<dbReference type="InterPro" id="IPR002539">
    <property type="entry name" value="MaoC-like_dom"/>
</dbReference>
<keyword evidence="3" id="KW-1185">Reference proteome</keyword>
<evidence type="ECO:0000313" key="2">
    <source>
        <dbReference type="EMBL" id="AIQ92581.1"/>
    </source>
</evidence>
<dbReference type="Proteomes" id="UP000029492">
    <property type="component" value="Chromosome"/>
</dbReference>
<dbReference type="RefSeq" id="WP_043759491.1">
    <property type="nucleotide sequence ID" value="NZ_CP003811.1"/>
</dbReference>
<dbReference type="Gene3D" id="3.10.129.10">
    <property type="entry name" value="Hotdog Thioesterase"/>
    <property type="match status" value="2"/>
</dbReference>
<dbReference type="SUPFAM" id="SSF54637">
    <property type="entry name" value="Thioesterase/thiol ester dehydrase-isomerase"/>
    <property type="match status" value="2"/>
</dbReference>
<feature type="domain" description="MaoC-like" evidence="1">
    <location>
        <begin position="18"/>
        <end position="113"/>
    </location>
</feature>
<dbReference type="Pfam" id="PF01575">
    <property type="entry name" value="MaoC_dehydratas"/>
    <property type="match status" value="2"/>
</dbReference>
<feature type="domain" description="MaoC-like" evidence="1">
    <location>
        <begin position="189"/>
        <end position="293"/>
    </location>
</feature>
<dbReference type="STRING" id="693986.MOC_4826"/>
<gene>
    <name evidence="2" type="ORF">MOC_4826</name>
</gene>
<dbReference type="HOGENOM" id="CLU_836279_0_0_5"/>